<evidence type="ECO:0000259" key="14">
    <source>
        <dbReference type="Pfam" id="PF01113"/>
    </source>
</evidence>
<dbReference type="KEGG" id="meme:HYG87_03325"/>
<keyword evidence="7 13" id="KW-0520">NAD</keyword>
<dbReference type="GO" id="GO:0050661">
    <property type="term" value="F:NADP binding"/>
    <property type="evidence" value="ECO:0007669"/>
    <property type="project" value="UniProtKB-UniRule"/>
</dbReference>
<dbReference type="PROSITE" id="PS01298">
    <property type="entry name" value="DAPB"/>
    <property type="match status" value="1"/>
</dbReference>
<dbReference type="GO" id="GO:0008839">
    <property type="term" value="F:4-hydroxy-tetrahydrodipicolinate reductase"/>
    <property type="evidence" value="ECO:0007669"/>
    <property type="project" value="UniProtKB-UniRule"/>
</dbReference>
<feature type="binding site" evidence="13">
    <location>
        <begin position="170"/>
        <end position="171"/>
    </location>
    <ligand>
        <name>(S)-2,3,4,5-tetrahydrodipicolinate</name>
        <dbReference type="ChEBI" id="CHEBI:16845"/>
    </ligand>
</feature>
<evidence type="ECO:0000256" key="13">
    <source>
        <dbReference type="HAMAP-Rule" id="MF_00102"/>
    </source>
</evidence>
<feature type="domain" description="Dihydrodipicolinate reductase C-terminal" evidence="15">
    <location>
        <begin position="134"/>
        <end position="270"/>
    </location>
</feature>
<evidence type="ECO:0000256" key="11">
    <source>
        <dbReference type="ARBA" id="ARBA00049080"/>
    </source>
</evidence>
<dbReference type="EC" id="1.17.1.8" evidence="10 13"/>
<feature type="domain" description="Dihydrodipicolinate reductase N-terminal" evidence="14">
    <location>
        <begin position="2"/>
        <end position="131"/>
    </location>
</feature>
<gene>
    <name evidence="13 16" type="primary">dapB</name>
    <name evidence="16" type="ORF">HYG87_03325</name>
</gene>
<sequence>MIKVAVTGAGGRMGSGIIKTILQQDDMEVVAAIEAPNTPLEGKDVGEVTGIGLIGVKITGAEKLAQTLQKSNADVLVDFTIATAALETIKTSASCGVNLIVGTTGFTPEQLKEIKSAIVENNIKAVISPNMAIGVNVFFKILQELAPILSDYDVEIIEAHHKHKKDSPSGTANRAFEIIANGLEREPSEVGIYGRNGLIGERTKEEIGVHAVRGGDIVGDHMVLFAGDGERLEIVHRAHNRQAFISGVIKALRFIKTADSGKINDMADVLGINR</sequence>
<proteinExistence type="inferred from homology"/>
<protein>
    <recommendedName>
        <fullName evidence="10 13">4-hydroxy-tetrahydrodipicolinate reductase</fullName>
        <shortName evidence="13">HTPA reductase</shortName>
        <ecNumber evidence="10 13">1.17.1.8</ecNumber>
    </recommendedName>
</protein>
<dbReference type="GO" id="GO:0019877">
    <property type="term" value="P:diaminopimelate biosynthetic process"/>
    <property type="evidence" value="ECO:0007669"/>
    <property type="project" value="UniProtKB-UniRule"/>
</dbReference>
<evidence type="ECO:0000256" key="4">
    <source>
        <dbReference type="ARBA" id="ARBA00022857"/>
    </source>
</evidence>
<evidence type="ECO:0000256" key="8">
    <source>
        <dbReference type="ARBA" id="ARBA00023154"/>
    </source>
</evidence>
<accession>A0A8T8KBW2</accession>
<evidence type="ECO:0000256" key="7">
    <source>
        <dbReference type="ARBA" id="ARBA00023027"/>
    </source>
</evidence>
<dbReference type="OrthoDB" id="195035at2157"/>
<feature type="binding site" evidence="13">
    <location>
        <begin position="8"/>
        <end position="13"/>
    </location>
    <ligand>
        <name>NAD(+)</name>
        <dbReference type="ChEBI" id="CHEBI:57540"/>
    </ligand>
</feature>
<keyword evidence="6 13" id="KW-0560">Oxidoreductase</keyword>
<keyword evidence="3 13" id="KW-0028">Amino-acid biosynthesis</keyword>
<dbReference type="SUPFAM" id="SSF51735">
    <property type="entry name" value="NAD(P)-binding Rossmann-fold domains"/>
    <property type="match status" value="1"/>
</dbReference>
<name>A0A8T8KBW2_9EURY</name>
<dbReference type="EMBL" id="CP058560">
    <property type="protein sequence ID" value="QUH22871.1"/>
    <property type="molecule type" value="Genomic_DNA"/>
</dbReference>
<comment type="caution">
    <text evidence="13">Lacks conserved residue(s) required for the propagation of feature annotation.</text>
</comment>
<dbReference type="NCBIfam" id="TIGR00036">
    <property type="entry name" value="dapB"/>
    <property type="match status" value="1"/>
</dbReference>
<dbReference type="GO" id="GO:0009089">
    <property type="term" value="P:lysine biosynthetic process via diaminopimelate"/>
    <property type="evidence" value="ECO:0007669"/>
    <property type="project" value="UniProtKB-UniRule"/>
</dbReference>
<feature type="binding site" evidence="13">
    <location>
        <begin position="102"/>
        <end position="104"/>
    </location>
    <ligand>
        <name>NAD(+)</name>
        <dbReference type="ChEBI" id="CHEBI:57540"/>
    </ligand>
</feature>
<dbReference type="HAMAP" id="MF_00102">
    <property type="entry name" value="DapB"/>
    <property type="match status" value="1"/>
</dbReference>
<evidence type="ECO:0000256" key="3">
    <source>
        <dbReference type="ARBA" id="ARBA00022605"/>
    </source>
</evidence>
<dbReference type="SUPFAM" id="SSF55347">
    <property type="entry name" value="Glyceraldehyde-3-phosphate dehydrogenase-like, C-terminal domain"/>
    <property type="match status" value="1"/>
</dbReference>
<dbReference type="FunFam" id="3.30.360.10:FF:000004">
    <property type="entry name" value="4-hydroxy-tetrahydrodipicolinate reductase"/>
    <property type="match status" value="1"/>
</dbReference>
<dbReference type="GO" id="GO:0051287">
    <property type="term" value="F:NAD binding"/>
    <property type="evidence" value="ECO:0007669"/>
    <property type="project" value="UniProtKB-UniRule"/>
</dbReference>
<feature type="binding site" evidence="13">
    <location>
        <begin position="128"/>
        <end position="131"/>
    </location>
    <ligand>
        <name>NAD(+)</name>
        <dbReference type="ChEBI" id="CHEBI:57540"/>
    </ligand>
</feature>
<dbReference type="PIRSF" id="PIRSF000161">
    <property type="entry name" value="DHPR"/>
    <property type="match status" value="1"/>
</dbReference>
<evidence type="ECO:0000313" key="17">
    <source>
        <dbReference type="Proteomes" id="UP000681041"/>
    </source>
</evidence>
<comment type="catalytic activity">
    <reaction evidence="12 13">
        <text>(S)-2,3,4,5-tetrahydrodipicolinate + NAD(+) + H2O = (2S,4S)-4-hydroxy-2,3,4,5-tetrahydrodipicolinate + NADH + H(+)</text>
        <dbReference type="Rhea" id="RHEA:35323"/>
        <dbReference type="ChEBI" id="CHEBI:15377"/>
        <dbReference type="ChEBI" id="CHEBI:15378"/>
        <dbReference type="ChEBI" id="CHEBI:16845"/>
        <dbReference type="ChEBI" id="CHEBI:57540"/>
        <dbReference type="ChEBI" id="CHEBI:57945"/>
        <dbReference type="ChEBI" id="CHEBI:67139"/>
        <dbReference type="EC" id="1.17.1.8"/>
    </reaction>
</comment>
<dbReference type="PANTHER" id="PTHR20836">
    <property type="entry name" value="DIHYDRODIPICOLINATE REDUCTASE"/>
    <property type="match status" value="1"/>
</dbReference>
<evidence type="ECO:0000256" key="1">
    <source>
        <dbReference type="ARBA" id="ARBA00006642"/>
    </source>
</evidence>
<comment type="subcellular location">
    <subcellularLocation>
        <location evidence="13">Cytoplasm</location>
    </subcellularLocation>
</comment>
<dbReference type="GO" id="GO:0005737">
    <property type="term" value="C:cytoplasm"/>
    <property type="evidence" value="ECO:0007669"/>
    <property type="project" value="UniProtKB-SubCell"/>
</dbReference>
<keyword evidence="8 13" id="KW-0457">Lysine biosynthesis</keyword>
<evidence type="ECO:0000256" key="9">
    <source>
        <dbReference type="ARBA" id="ARBA00037922"/>
    </source>
</evidence>
<evidence type="ECO:0000256" key="6">
    <source>
        <dbReference type="ARBA" id="ARBA00023002"/>
    </source>
</evidence>
<feature type="active site" description="Proton donor" evidence="13">
    <location>
        <position position="164"/>
    </location>
</feature>
<dbReference type="InterPro" id="IPR022663">
    <property type="entry name" value="DapB_C"/>
</dbReference>
<dbReference type="Pfam" id="PF05173">
    <property type="entry name" value="DapB_C"/>
    <property type="match status" value="1"/>
</dbReference>
<dbReference type="Proteomes" id="UP000681041">
    <property type="component" value="Chromosome"/>
</dbReference>
<comment type="subunit">
    <text evidence="13">Homotetramer.</text>
</comment>
<feature type="binding site" evidence="13">
    <location>
        <position position="161"/>
    </location>
    <ligand>
        <name>(S)-2,3,4,5-tetrahydrodipicolinate</name>
        <dbReference type="ChEBI" id="CHEBI:16845"/>
    </ligand>
</feature>
<keyword evidence="17" id="KW-1185">Reference proteome</keyword>
<evidence type="ECO:0000259" key="15">
    <source>
        <dbReference type="Pfam" id="PF05173"/>
    </source>
</evidence>
<dbReference type="PANTHER" id="PTHR20836:SF0">
    <property type="entry name" value="4-HYDROXY-TETRAHYDRODIPICOLINATE REDUCTASE 1, CHLOROPLASTIC-RELATED"/>
    <property type="match status" value="1"/>
</dbReference>
<evidence type="ECO:0000256" key="10">
    <source>
        <dbReference type="ARBA" id="ARBA00038983"/>
    </source>
</evidence>
<dbReference type="AlphaFoldDB" id="A0A8T8KBW2"/>
<dbReference type="InterPro" id="IPR022664">
    <property type="entry name" value="DapB_N_CS"/>
</dbReference>
<dbReference type="Pfam" id="PF01113">
    <property type="entry name" value="DapB_N"/>
    <property type="match status" value="1"/>
</dbReference>
<comment type="function">
    <text evidence="13">Catalyzes the conversion of 4-hydroxy-tetrahydrodipicolinate (HTPA) to tetrahydrodipicolinate.</text>
</comment>
<keyword evidence="4 13" id="KW-0521">NADP</keyword>
<dbReference type="CDD" id="cd02274">
    <property type="entry name" value="DHDPR_N"/>
    <property type="match status" value="1"/>
</dbReference>
<dbReference type="RefSeq" id="WP_211533816.1">
    <property type="nucleotide sequence ID" value="NZ_CP058560.1"/>
</dbReference>
<keyword evidence="5 13" id="KW-0220">Diaminopimelate biosynthesis</keyword>
<feature type="binding site" evidence="13">
    <location>
        <position position="34"/>
    </location>
    <ligand>
        <name>NAD(+)</name>
        <dbReference type="ChEBI" id="CHEBI:57540"/>
    </ligand>
</feature>
<evidence type="ECO:0000313" key="16">
    <source>
        <dbReference type="EMBL" id="QUH22871.1"/>
    </source>
</evidence>
<dbReference type="InterPro" id="IPR036291">
    <property type="entry name" value="NAD(P)-bd_dom_sf"/>
</dbReference>
<keyword evidence="2 13" id="KW-0963">Cytoplasm</keyword>
<comment type="similarity">
    <text evidence="1 13">Belongs to the DapB family.</text>
</comment>
<dbReference type="InterPro" id="IPR023940">
    <property type="entry name" value="DHDPR_bac"/>
</dbReference>
<comment type="caution">
    <text evidence="13">Was originally thought to be a dihydrodipicolinate reductase (DHDPR), catalyzing the conversion of dihydrodipicolinate to tetrahydrodipicolinate. However, it was shown in E.coli that the substrate of the enzymatic reaction is not dihydrodipicolinate (DHDP) but in fact (2S,4S)-4-hydroxy-2,3,4,5-tetrahydrodipicolinic acid (HTPA), the product released by the DapA-catalyzed reaction.</text>
</comment>
<evidence type="ECO:0000256" key="12">
    <source>
        <dbReference type="ARBA" id="ARBA00049396"/>
    </source>
</evidence>
<dbReference type="GeneID" id="64819764"/>
<evidence type="ECO:0000256" key="5">
    <source>
        <dbReference type="ARBA" id="ARBA00022915"/>
    </source>
</evidence>
<reference evidence="16" key="1">
    <citation type="submission" date="2020-07" db="EMBL/GenBank/DDBJ databases">
        <title>Methanobacterium. sp. MethCan genome.</title>
        <authorList>
            <person name="Postec A."/>
            <person name="Quemeneur M."/>
        </authorList>
    </citation>
    <scope>NUCLEOTIDE SEQUENCE</scope>
    <source>
        <strain evidence="16">MethCAN</strain>
    </source>
</reference>
<feature type="active site" description="Proton donor/acceptor" evidence="13">
    <location>
        <position position="160"/>
    </location>
</feature>
<evidence type="ECO:0000256" key="2">
    <source>
        <dbReference type="ARBA" id="ARBA00022490"/>
    </source>
</evidence>
<dbReference type="InterPro" id="IPR000846">
    <property type="entry name" value="DapB_N"/>
</dbReference>
<comment type="pathway">
    <text evidence="9 13">Amino-acid biosynthesis; L-lysine biosynthesis via DAP pathway; (S)-tetrahydrodipicolinate from L-aspartate: step 4/4.</text>
</comment>
<dbReference type="Gene3D" id="3.40.50.720">
    <property type="entry name" value="NAD(P)-binding Rossmann-like Domain"/>
    <property type="match status" value="1"/>
</dbReference>
<dbReference type="GO" id="GO:0016726">
    <property type="term" value="F:oxidoreductase activity, acting on CH or CH2 groups, NAD or NADP as acceptor"/>
    <property type="evidence" value="ECO:0007669"/>
    <property type="project" value="UniProtKB-UniRule"/>
</dbReference>
<organism evidence="16 17">
    <name type="scientific">Methanobacterium alkalithermotolerans</name>
    <dbReference type="NCBI Taxonomy" id="2731220"/>
    <lineage>
        <taxon>Archaea</taxon>
        <taxon>Methanobacteriati</taxon>
        <taxon>Methanobacteriota</taxon>
        <taxon>Methanomada group</taxon>
        <taxon>Methanobacteria</taxon>
        <taxon>Methanobacteriales</taxon>
        <taxon>Methanobacteriaceae</taxon>
        <taxon>Methanobacterium</taxon>
    </lineage>
</organism>
<dbReference type="Gene3D" id="3.30.360.10">
    <property type="entry name" value="Dihydrodipicolinate Reductase, domain 2"/>
    <property type="match status" value="1"/>
</dbReference>
<comment type="catalytic activity">
    <reaction evidence="11 13">
        <text>(S)-2,3,4,5-tetrahydrodipicolinate + NADP(+) + H2O = (2S,4S)-4-hydroxy-2,3,4,5-tetrahydrodipicolinate + NADPH + H(+)</text>
        <dbReference type="Rhea" id="RHEA:35331"/>
        <dbReference type="ChEBI" id="CHEBI:15377"/>
        <dbReference type="ChEBI" id="CHEBI:15378"/>
        <dbReference type="ChEBI" id="CHEBI:16845"/>
        <dbReference type="ChEBI" id="CHEBI:57783"/>
        <dbReference type="ChEBI" id="CHEBI:58349"/>
        <dbReference type="ChEBI" id="CHEBI:67139"/>
        <dbReference type="EC" id="1.17.1.8"/>
    </reaction>
</comment>